<name>A0ABD0K9C1_9CAEN</name>
<gene>
    <name evidence="1" type="ORF">BaRGS_00025021</name>
</gene>
<accession>A0ABD0K9C1</accession>
<organism evidence="1 2">
    <name type="scientific">Batillaria attramentaria</name>
    <dbReference type="NCBI Taxonomy" id="370345"/>
    <lineage>
        <taxon>Eukaryota</taxon>
        <taxon>Metazoa</taxon>
        <taxon>Spiralia</taxon>
        <taxon>Lophotrochozoa</taxon>
        <taxon>Mollusca</taxon>
        <taxon>Gastropoda</taxon>
        <taxon>Caenogastropoda</taxon>
        <taxon>Sorbeoconcha</taxon>
        <taxon>Cerithioidea</taxon>
        <taxon>Batillariidae</taxon>
        <taxon>Batillaria</taxon>
    </lineage>
</organism>
<sequence length="129" mass="14554">MVVFLSRTAEGVYGARKPRQFGELLEVLTTDRCNEVRLHDCAESYRNAMSTSPTDSQVCTFTETLDQCVTTRACHGHPDPTPTVALQRIKHELHIFHCGGYFSHKATAHYERTTAEKELENGHAMCLRS</sequence>
<dbReference type="AlphaFoldDB" id="A0ABD0K9C1"/>
<dbReference type="EMBL" id="JACVVK020000222">
    <property type="protein sequence ID" value="KAK7483700.1"/>
    <property type="molecule type" value="Genomic_DNA"/>
</dbReference>
<evidence type="ECO:0000313" key="2">
    <source>
        <dbReference type="Proteomes" id="UP001519460"/>
    </source>
</evidence>
<evidence type="ECO:0000313" key="1">
    <source>
        <dbReference type="EMBL" id="KAK7483700.1"/>
    </source>
</evidence>
<proteinExistence type="predicted"/>
<protein>
    <submittedName>
        <fullName evidence="1">Uncharacterized protein</fullName>
    </submittedName>
</protein>
<feature type="non-terminal residue" evidence="1">
    <location>
        <position position="129"/>
    </location>
</feature>
<keyword evidence="2" id="KW-1185">Reference proteome</keyword>
<comment type="caution">
    <text evidence="1">The sequence shown here is derived from an EMBL/GenBank/DDBJ whole genome shotgun (WGS) entry which is preliminary data.</text>
</comment>
<reference evidence="1 2" key="1">
    <citation type="journal article" date="2023" name="Sci. Data">
        <title>Genome assembly of the Korean intertidal mud-creeper Batillaria attramentaria.</title>
        <authorList>
            <person name="Patra A.K."/>
            <person name="Ho P.T."/>
            <person name="Jun S."/>
            <person name="Lee S.J."/>
            <person name="Kim Y."/>
            <person name="Won Y.J."/>
        </authorList>
    </citation>
    <scope>NUCLEOTIDE SEQUENCE [LARGE SCALE GENOMIC DNA]</scope>
    <source>
        <strain evidence="1">Wonlab-2016</strain>
    </source>
</reference>
<dbReference type="Proteomes" id="UP001519460">
    <property type="component" value="Unassembled WGS sequence"/>
</dbReference>